<comment type="cofactor">
    <cofactor evidence="4">
        <name>Zn(2+)</name>
        <dbReference type="ChEBI" id="CHEBI:29105"/>
    </cofactor>
    <text evidence="4">Binds 1 zinc ion per subunit.</text>
</comment>
<dbReference type="GO" id="GO:0004089">
    <property type="term" value="F:carbonate dehydratase activity"/>
    <property type="evidence" value="ECO:0007669"/>
    <property type="project" value="UniProtKB-UniRule"/>
</dbReference>
<dbReference type="EMBL" id="KK104801">
    <property type="protein sequence ID" value="KIY93399.1"/>
    <property type="molecule type" value="Genomic_DNA"/>
</dbReference>
<dbReference type="STRING" id="145388.A0A0D2LNL7"/>
<evidence type="ECO:0000256" key="2">
    <source>
        <dbReference type="ARBA" id="ARBA00022723"/>
    </source>
</evidence>
<feature type="binding site" evidence="4">
    <location>
        <position position="16"/>
    </location>
    <ligand>
        <name>Zn(2+)</name>
        <dbReference type="ChEBI" id="CHEBI:29105"/>
    </ligand>
</feature>
<dbReference type="KEGG" id="mng:MNEG_14563"/>
<dbReference type="Pfam" id="PF00484">
    <property type="entry name" value="Pro_CA"/>
    <property type="match status" value="1"/>
</dbReference>
<name>A0A0D2LNL7_9CHLO</name>
<dbReference type="CDD" id="cd03379">
    <property type="entry name" value="beta_CA_cladeD"/>
    <property type="match status" value="1"/>
</dbReference>
<organism evidence="6 7">
    <name type="scientific">Monoraphidium neglectum</name>
    <dbReference type="NCBI Taxonomy" id="145388"/>
    <lineage>
        <taxon>Eukaryota</taxon>
        <taxon>Viridiplantae</taxon>
        <taxon>Chlorophyta</taxon>
        <taxon>core chlorophytes</taxon>
        <taxon>Chlorophyceae</taxon>
        <taxon>CS clade</taxon>
        <taxon>Sphaeropleales</taxon>
        <taxon>Selenastraceae</taxon>
        <taxon>Monoraphidium</taxon>
    </lineage>
</organism>
<dbReference type="SMART" id="SM00947">
    <property type="entry name" value="Pro_CA"/>
    <property type="match status" value="1"/>
</dbReference>
<feature type="binding site" evidence="4">
    <location>
        <position position="72"/>
    </location>
    <ligand>
        <name>Zn(2+)</name>
        <dbReference type="ChEBI" id="CHEBI:29105"/>
    </ligand>
</feature>
<evidence type="ECO:0000256" key="3">
    <source>
        <dbReference type="ARBA" id="ARBA00022833"/>
    </source>
</evidence>
<comment type="catalytic activity">
    <reaction evidence="5">
        <text>hydrogencarbonate + H(+) = CO2 + H2O</text>
        <dbReference type="Rhea" id="RHEA:10748"/>
        <dbReference type="ChEBI" id="CHEBI:15377"/>
        <dbReference type="ChEBI" id="CHEBI:15378"/>
        <dbReference type="ChEBI" id="CHEBI:16526"/>
        <dbReference type="ChEBI" id="CHEBI:17544"/>
        <dbReference type="EC" id="4.2.1.1"/>
    </reaction>
</comment>
<protein>
    <recommendedName>
        <fullName evidence="5">Carbonic anhydrase</fullName>
        <ecNumber evidence="5">4.2.1.1</ecNumber>
    </recommendedName>
    <alternativeName>
        <fullName evidence="5">Carbonate dehydratase</fullName>
    </alternativeName>
</protein>
<proteinExistence type="inferred from homology"/>
<keyword evidence="2 4" id="KW-0479">Metal-binding</keyword>
<dbReference type="OrthoDB" id="538626at2759"/>
<dbReference type="GO" id="GO:0008270">
    <property type="term" value="F:zinc ion binding"/>
    <property type="evidence" value="ECO:0007669"/>
    <property type="project" value="UniProtKB-UniRule"/>
</dbReference>
<dbReference type="RefSeq" id="XP_013892419.1">
    <property type="nucleotide sequence ID" value="XM_014036965.1"/>
</dbReference>
<dbReference type="InterPro" id="IPR001765">
    <property type="entry name" value="Carbonic_anhydrase"/>
</dbReference>
<dbReference type="PANTHER" id="PTHR43175:SF3">
    <property type="entry name" value="CARBON DISULFIDE HYDROLASE"/>
    <property type="match status" value="1"/>
</dbReference>
<feature type="binding site" evidence="4">
    <location>
        <position position="69"/>
    </location>
    <ligand>
        <name>Zn(2+)</name>
        <dbReference type="ChEBI" id="CHEBI:29105"/>
    </ligand>
</feature>
<dbReference type="Proteomes" id="UP000054498">
    <property type="component" value="Unassembled WGS sequence"/>
</dbReference>
<evidence type="ECO:0000313" key="7">
    <source>
        <dbReference type="Proteomes" id="UP000054498"/>
    </source>
</evidence>
<dbReference type="PANTHER" id="PTHR43175">
    <property type="entry name" value="CARBONIC ANHYDRASE"/>
    <property type="match status" value="1"/>
</dbReference>
<sequence length="183" mass="20161">MSLGVKKKLSIVTCMDSRLMLSKMLGLDIGDAEVIRNAGGRVTPDVIRSLYVAQEVPELATREVVIIHHTDCGAQAAERHVDLLVARAQQLLGLLGPLLGLMQAAARTLVPEAVRRFALRTVARTFGDPVEAVRWDVAVLRAAPLMRRDIPIHGLLYDVKTGQLFHVLTSPPNTDPLRPWQHK</sequence>
<evidence type="ECO:0000313" key="6">
    <source>
        <dbReference type="EMBL" id="KIY93399.1"/>
    </source>
</evidence>
<keyword evidence="7" id="KW-1185">Reference proteome</keyword>
<dbReference type="EC" id="4.2.1.1" evidence="5"/>
<keyword evidence="3 4" id="KW-0862">Zinc</keyword>
<gene>
    <name evidence="6" type="ORF">MNEG_14563</name>
</gene>
<feature type="binding site" evidence="4">
    <location>
        <position position="14"/>
    </location>
    <ligand>
        <name>Zn(2+)</name>
        <dbReference type="ChEBI" id="CHEBI:29105"/>
    </ligand>
</feature>
<accession>A0A0D2LNL7</accession>
<dbReference type="Gene3D" id="3.40.1050.10">
    <property type="entry name" value="Carbonic anhydrase"/>
    <property type="match status" value="1"/>
</dbReference>
<comment type="similarity">
    <text evidence="1 5">Belongs to the beta-class carbonic anhydrase family.</text>
</comment>
<keyword evidence="5 6" id="KW-0456">Lyase</keyword>
<dbReference type="GeneID" id="25732138"/>
<evidence type="ECO:0000256" key="4">
    <source>
        <dbReference type="PIRSR" id="PIRSR601765-1"/>
    </source>
</evidence>
<evidence type="ECO:0000256" key="5">
    <source>
        <dbReference type="RuleBase" id="RU003956"/>
    </source>
</evidence>
<dbReference type="InterPro" id="IPR036874">
    <property type="entry name" value="Carbonic_anhydrase_sf"/>
</dbReference>
<dbReference type="AlphaFoldDB" id="A0A0D2LNL7"/>
<comment type="function">
    <text evidence="5">Reversible hydration of carbon dioxide.</text>
</comment>
<evidence type="ECO:0000256" key="1">
    <source>
        <dbReference type="ARBA" id="ARBA00006217"/>
    </source>
</evidence>
<dbReference type="SUPFAM" id="SSF53056">
    <property type="entry name" value="beta-carbonic anhydrase, cab"/>
    <property type="match status" value="1"/>
</dbReference>
<reference evidence="6 7" key="1">
    <citation type="journal article" date="2013" name="BMC Genomics">
        <title>Reconstruction of the lipid metabolism for the microalga Monoraphidium neglectum from its genome sequence reveals characteristics suitable for biofuel production.</title>
        <authorList>
            <person name="Bogen C."/>
            <person name="Al-Dilaimi A."/>
            <person name="Albersmeier A."/>
            <person name="Wichmann J."/>
            <person name="Grundmann M."/>
            <person name="Rupp O."/>
            <person name="Lauersen K.J."/>
            <person name="Blifernez-Klassen O."/>
            <person name="Kalinowski J."/>
            <person name="Goesmann A."/>
            <person name="Mussgnug J.H."/>
            <person name="Kruse O."/>
        </authorList>
    </citation>
    <scope>NUCLEOTIDE SEQUENCE [LARGE SCALE GENOMIC DNA]</scope>
    <source>
        <strain evidence="6 7">SAG 48.87</strain>
    </source>
</reference>